<proteinExistence type="predicted"/>
<dbReference type="WBParaSite" id="ALUE_0001101001-mRNA-1">
    <property type="protein sequence ID" value="ALUE_0001101001-mRNA-1"/>
    <property type="gene ID" value="ALUE_0001101001"/>
</dbReference>
<evidence type="ECO:0000313" key="2">
    <source>
        <dbReference type="WBParaSite" id="ALUE_0001101001-mRNA-1"/>
    </source>
</evidence>
<reference evidence="2" key="1">
    <citation type="submission" date="2017-02" db="UniProtKB">
        <authorList>
            <consortium name="WormBaseParasite"/>
        </authorList>
    </citation>
    <scope>IDENTIFICATION</scope>
</reference>
<protein>
    <submittedName>
        <fullName evidence="2">Uncharacterized protein</fullName>
    </submittedName>
</protein>
<evidence type="ECO:0000313" key="1">
    <source>
        <dbReference type="Proteomes" id="UP000036681"/>
    </source>
</evidence>
<organism evidence="1 2">
    <name type="scientific">Ascaris lumbricoides</name>
    <name type="common">Giant roundworm</name>
    <dbReference type="NCBI Taxonomy" id="6252"/>
    <lineage>
        <taxon>Eukaryota</taxon>
        <taxon>Metazoa</taxon>
        <taxon>Ecdysozoa</taxon>
        <taxon>Nematoda</taxon>
        <taxon>Chromadorea</taxon>
        <taxon>Rhabditida</taxon>
        <taxon>Spirurina</taxon>
        <taxon>Ascaridomorpha</taxon>
        <taxon>Ascaridoidea</taxon>
        <taxon>Ascarididae</taxon>
        <taxon>Ascaris</taxon>
    </lineage>
</organism>
<dbReference type="Proteomes" id="UP000036681">
    <property type="component" value="Unplaced"/>
</dbReference>
<accession>A0A0M3I342</accession>
<dbReference type="AlphaFoldDB" id="A0A0M3I342"/>
<sequence>MVGYQISRLCWYIFKISLGKSEVDRRHEKTDGGIGAVGIPGPAKLGSAVHLAPSLFEQDLLADEEMHYTL</sequence>
<name>A0A0M3I342_ASCLU</name>
<keyword evidence="1" id="KW-1185">Reference proteome</keyword>